<evidence type="ECO:0000256" key="1">
    <source>
        <dbReference type="ARBA" id="ARBA00004651"/>
    </source>
</evidence>
<comment type="subcellular location">
    <subcellularLocation>
        <location evidence="1 8">Cell membrane</location>
        <topology evidence="1 8">Multi-pass membrane protein</topology>
    </subcellularLocation>
</comment>
<evidence type="ECO:0000256" key="4">
    <source>
        <dbReference type="ARBA" id="ARBA00022475"/>
    </source>
</evidence>
<evidence type="ECO:0000256" key="5">
    <source>
        <dbReference type="ARBA" id="ARBA00022692"/>
    </source>
</evidence>
<dbReference type="Pfam" id="PF01925">
    <property type="entry name" value="TauE"/>
    <property type="match status" value="1"/>
</dbReference>
<proteinExistence type="inferred from homology"/>
<feature type="transmembrane region" description="Helical" evidence="8">
    <location>
        <begin position="12"/>
        <end position="44"/>
    </location>
</feature>
<keyword evidence="6 8" id="KW-1133">Transmembrane helix</keyword>
<dbReference type="GO" id="GO:0005886">
    <property type="term" value="C:plasma membrane"/>
    <property type="evidence" value="ECO:0007669"/>
    <property type="project" value="UniProtKB-SubCell"/>
</dbReference>
<comment type="caution">
    <text evidence="9">The sequence shown here is derived from an EMBL/GenBank/DDBJ whole genome shotgun (WGS) entry which is preliminary data.</text>
</comment>
<keyword evidence="7 8" id="KW-0472">Membrane</keyword>
<feature type="transmembrane region" description="Helical" evidence="8">
    <location>
        <begin position="81"/>
        <end position="102"/>
    </location>
</feature>
<evidence type="ECO:0000256" key="7">
    <source>
        <dbReference type="ARBA" id="ARBA00023136"/>
    </source>
</evidence>
<dbReference type="InterPro" id="IPR052017">
    <property type="entry name" value="TSUP"/>
</dbReference>
<evidence type="ECO:0000313" key="9">
    <source>
        <dbReference type="EMBL" id="KAB1660222.1"/>
    </source>
</evidence>
<evidence type="ECO:0000256" key="8">
    <source>
        <dbReference type="RuleBase" id="RU363041"/>
    </source>
</evidence>
<keyword evidence="4 8" id="KW-1003">Cell membrane</keyword>
<evidence type="ECO:0000256" key="6">
    <source>
        <dbReference type="ARBA" id="ARBA00022989"/>
    </source>
</evidence>
<accession>A0A7J5C001</accession>
<reference evidence="9 10" key="1">
    <citation type="submission" date="2019-09" db="EMBL/GenBank/DDBJ databases">
        <title>Phylogeny of genus Pseudoclavibacter and closely related genus.</title>
        <authorList>
            <person name="Li Y."/>
        </authorList>
    </citation>
    <scope>NUCLEOTIDE SEQUENCE [LARGE SCALE GENOMIC DNA]</scope>
    <source>
        <strain evidence="9 10">DSM 23821</strain>
    </source>
</reference>
<feature type="transmembrane region" description="Helical" evidence="8">
    <location>
        <begin position="155"/>
        <end position="181"/>
    </location>
</feature>
<dbReference type="EMBL" id="WBJZ01000004">
    <property type="protein sequence ID" value="KAB1660222.1"/>
    <property type="molecule type" value="Genomic_DNA"/>
</dbReference>
<evidence type="ECO:0000313" key="10">
    <source>
        <dbReference type="Proteomes" id="UP000467240"/>
    </source>
</evidence>
<feature type="transmembrane region" description="Helical" evidence="8">
    <location>
        <begin position="108"/>
        <end position="126"/>
    </location>
</feature>
<dbReference type="AlphaFoldDB" id="A0A7J5C001"/>
<feature type="transmembrane region" description="Helical" evidence="8">
    <location>
        <begin position="193"/>
        <end position="213"/>
    </location>
</feature>
<dbReference type="OrthoDB" id="3782574at2"/>
<sequence length="268" mass="27557">MWADGQDLLHAATIFAAGFLAGAINVVVGAGTLVSFPILVLLGYPPLSATVANTIGIVPGSVSGVIVYRHELRAHLPLVRTLLPASAGGAVVGAVTLLHLSAEVFTTVLPWLIGVGTLLVIAGPTIRRMIVRPTTDGDEAPSSVFPRRGTRLASVAGAFLLGVYGGYFSAAQGILLIALLGVTTTLLMQELNALKNLTVAVVNVIAATVFVCVSPNQIEWPVVALVAAGSTAGGWVGGRFARRLPAGVFRAFVVIVGVATVVALLVRR</sequence>
<keyword evidence="3" id="KW-0813">Transport</keyword>
<feature type="transmembrane region" description="Helical" evidence="8">
    <location>
        <begin position="220"/>
        <end position="241"/>
    </location>
</feature>
<name>A0A7J5C001_9MICO</name>
<dbReference type="PANTHER" id="PTHR30269:SF0">
    <property type="entry name" value="MEMBRANE TRANSPORTER PROTEIN YFCA-RELATED"/>
    <property type="match status" value="1"/>
</dbReference>
<keyword evidence="10" id="KW-1185">Reference proteome</keyword>
<keyword evidence="5 8" id="KW-0812">Transmembrane</keyword>
<comment type="similarity">
    <text evidence="2 8">Belongs to the 4-toluene sulfonate uptake permease (TSUP) (TC 2.A.102) family.</text>
</comment>
<evidence type="ECO:0000256" key="2">
    <source>
        <dbReference type="ARBA" id="ARBA00009142"/>
    </source>
</evidence>
<dbReference type="Proteomes" id="UP000467240">
    <property type="component" value="Unassembled WGS sequence"/>
</dbReference>
<organism evidence="9 10">
    <name type="scientific">Pseudoclavibacter chungangensis</name>
    <dbReference type="NCBI Taxonomy" id="587635"/>
    <lineage>
        <taxon>Bacteria</taxon>
        <taxon>Bacillati</taxon>
        <taxon>Actinomycetota</taxon>
        <taxon>Actinomycetes</taxon>
        <taxon>Micrococcales</taxon>
        <taxon>Microbacteriaceae</taxon>
        <taxon>Pseudoclavibacter</taxon>
    </lineage>
</organism>
<protein>
    <recommendedName>
        <fullName evidence="8">Probable membrane transporter protein</fullName>
    </recommendedName>
</protein>
<feature type="transmembrane region" description="Helical" evidence="8">
    <location>
        <begin position="247"/>
        <end position="266"/>
    </location>
</feature>
<evidence type="ECO:0000256" key="3">
    <source>
        <dbReference type="ARBA" id="ARBA00022448"/>
    </source>
</evidence>
<feature type="transmembrane region" description="Helical" evidence="8">
    <location>
        <begin position="50"/>
        <end position="69"/>
    </location>
</feature>
<dbReference type="PANTHER" id="PTHR30269">
    <property type="entry name" value="TRANSMEMBRANE PROTEIN YFCA"/>
    <property type="match status" value="1"/>
</dbReference>
<dbReference type="InterPro" id="IPR002781">
    <property type="entry name" value="TM_pro_TauE-like"/>
</dbReference>
<gene>
    <name evidence="9" type="ORF">F8O01_04525</name>
</gene>